<protein>
    <recommendedName>
        <fullName evidence="3">Lysine biosynthesis protein LysW</fullName>
    </recommendedName>
</protein>
<dbReference type="PANTHER" id="PTHR40393:SF1">
    <property type="entry name" value="LYSINE BIOSYNTHESIS PROTEIN-RELATED"/>
    <property type="match status" value="1"/>
</dbReference>
<gene>
    <name evidence="1" type="ORF">U27_03246</name>
</gene>
<dbReference type="NCBIfam" id="TIGR01206">
    <property type="entry name" value="lysW"/>
    <property type="match status" value="1"/>
</dbReference>
<dbReference type="InterPro" id="IPR005906">
    <property type="entry name" value="LysW"/>
</dbReference>
<dbReference type="Gene3D" id="2.20.28.160">
    <property type="match status" value="1"/>
</dbReference>
<dbReference type="EMBL" id="DF820464">
    <property type="protein sequence ID" value="GAK56284.1"/>
    <property type="molecule type" value="Genomic_DNA"/>
</dbReference>
<dbReference type="eggNOG" id="ENOG5031EJ7">
    <property type="taxonomic scope" value="Bacteria"/>
</dbReference>
<dbReference type="STRING" id="1499967.U27_03246"/>
<proteinExistence type="predicted"/>
<dbReference type="Pfam" id="PF21344">
    <property type="entry name" value="Zn_ribbon_LysW"/>
    <property type="match status" value="1"/>
</dbReference>
<dbReference type="AlphaFoldDB" id="A0A081BVC9"/>
<evidence type="ECO:0008006" key="3">
    <source>
        <dbReference type="Google" id="ProtNLM"/>
    </source>
</evidence>
<organism evidence="1 2">
    <name type="scientific">Vecturithrix granuli</name>
    <dbReference type="NCBI Taxonomy" id="1499967"/>
    <lineage>
        <taxon>Bacteria</taxon>
        <taxon>Candidatus Moduliflexota</taxon>
        <taxon>Candidatus Vecturitrichia</taxon>
        <taxon>Candidatus Vecturitrichales</taxon>
        <taxon>Candidatus Vecturitrichaceae</taxon>
        <taxon>Candidatus Vecturithrix</taxon>
    </lineage>
</organism>
<evidence type="ECO:0000313" key="1">
    <source>
        <dbReference type="EMBL" id="GAK56284.1"/>
    </source>
</evidence>
<sequence>MAKRRVCECPLCGAEIDLAGYEENELIECPDCGETLEIVSLIPPVLEQAPDEEEDWGE</sequence>
<dbReference type="PANTHER" id="PTHR40393">
    <property type="entry name" value="LYSINE BIOSYNTHESIS PROTEIN-RELATED-RELATED"/>
    <property type="match status" value="1"/>
</dbReference>
<evidence type="ECO:0000313" key="2">
    <source>
        <dbReference type="Proteomes" id="UP000030661"/>
    </source>
</evidence>
<dbReference type="HOGENOM" id="CLU_195720_0_0_0"/>
<reference evidence="1 2" key="1">
    <citation type="journal article" date="2015" name="PeerJ">
        <title>First genomic representation of candidate bacterial phylum KSB3 points to enhanced environmental sensing as a trigger of wastewater bulking.</title>
        <authorList>
            <person name="Sekiguchi Y."/>
            <person name="Ohashi A."/>
            <person name="Parks D.H."/>
            <person name="Yamauchi T."/>
            <person name="Tyson G.W."/>
            <person name="Hugenholtz P."/>
        </authorList>
    </citation>
    <scope>NUCLEOTIDE SEQUENCE [LARGE SCALE GENOMIC DNA]</scope>
</reference>
<dbReference type="Proteomes" id="UP000030661">
    <property type="component" value="Unassembled WGS sequence"/>
</dbReference>
<accession>A0A081BVC9</accession>
<name>A0A081BVC9_VECG1</name>
<keyword evidence="2" id="KW-1185">Reference proteome</keyword>